<feature type="transmembrane region" description="Helical" evidence="1">
    <location>
        <begin position="124"/>
        <end position="144"/>
    </location>
</feature>
<dbReference type="EMBL" id="FRFG01000063">
    <property type="protein sequence ID" value="SHO58424.1"/>
    <property type="molecule type" value="Genomic_DNA"/>
</dbReference>
<feature type="transmembrane region" description="Helical" evidence="1">
    <location>
        <begin position="99"/>
        <end position="118"/>
    </location>
</feature>
<feature type="transmembrane region" description="Helical" evidence="1">
    <location>
        <begin position="16"/>
        <end position="40"/>
    </location>
</feature>
<protein>
    <submittedName>
        <fullName evidence="2">Uncharacterized protein</fullName>
    </submittedName>
</protein>
<accession>A0A1M7Z0N6</accession>
<evidence type="ECO:0000313" key="2">
    <source>
        <dbReference type="EMBL" id="SHO58424.1"/>
    </source>
</evidence>
<dbReference type="RefSeq" id="WP_073585870.1">
    <property type="nucleotide sequence ID" value="NZ_AP024898.1"/>
</dbReference>
<keyword evidence="1" id="KW-1133">Transmembrane helix</keyword>
<keyword evidence="1" id="KW-0812">Transmembrane</keyword>
<keyword evidence="3" id="KW-1185">Reference proteome</keyword>
<dbReference type="AlphaFoldDB" id="A0A1M7Z0N6"/>
<reference evidence="3" key="1">
    <citation type="submission" date="2016-12" db="EMBL/GenBank/DDBJ databases">
        <authorList>
            <person name="Rodrigo-Torres L."/>
            <person name="Arahal R.D."/>
            <person name="Lucena T."/>
        </authorList>
    </citation>
    <scope>NUCLEOTIDE SEQUENCE [LARGE SCALE GENOMIC DNA]</scope>
</reference>
<evidence type="ECO:0000313" key="3">
    <source>
        <dbReference type="Proteomes" id="UP000184600"/>
    </source>
</evidence>
<proteinExistence type="predicted"/>
<gene>
    <name evidence="2" type="ORF">VQ7734_04196</name>
</gene>
<dbReference type="Proteomes" id="UP000184600">
    <property type="component" value="Unassembled WGS sequence"/>
</dbReference>
<name>A0A1M7Z0N6_9VIBR</name>
<organism evidence="2 3">
    <name type="scientific">Vibrio quintilis</name>
    <dbReference type="NCBI Taxonomy" id="1117707"/>
    <lineage>
        <taxon>Bacteria</taxon>
        <taxon>Pseudomonadati</taxon>
        <taxon>Pseudomonadota</taxon>
        <taxon>Gammaproteobacteria</taxon>
        <taxon>Vibrionales</taxon>
        <taxon>Vibrionaceae</taxon>
        <taxon>Vibrio</taxon>
    </lineage>
</organism>
<keyword evidence="1" id="KW-0472">Membrane</keyword>
<evidence type="ECO:0000256" key="1">
    <source>
        <dbReference type="SAM" id="Phobius"/>
    </source>
</evidence>
<sequence length="196" mass="22343">MLSEELVVWLKDTIPGIIVLGAFGSILGAFLLWVTAKVTLKLWSFAKRKIDEQVLNVMLRYMKGYLVARATILQLQNKRSTASIIALYSRVLTDKQTSSILSCLLFISLTIFFAVTGTEYLKTSVFLVSMFFMFLHDAIVYRVLQLLFDTYLFGNEEKFAKATYDDNIVSIIDLIISLRPHIDKLNDIDIEAIARK</sequence>